<dbReference type="NCBIfam" id="TIGR04370">
    <property type="entry name" value="glyco_rpt_poly"/>
    <property type="match status" value="1"/>
</dbReference>
<dbReference type="Proteomes" id="UP000049685">
    <property type="component" value="Unassembled WGS sequence"/>
</dbReference>
<feature type="transmembrane region" description="Helical" evidence="1">
    <location>
        <begin position="96"/>
        <end position="114"/>
    </location>
</feature>
<feature type="transmembrane region" description="Helical" evidence="1">
    <location>
        <begin position="224"/>
        <end position="242"/>
    </location>
</feature>
<evidence type="ECO:0008006" key="4">
    <source>
        <dbReference type="Google" id="ProtNLM"/>
    </source>
</evidence>
<sequence length="422" mass="48903">MVSVLFLYSILIFLTSRIFMKSYICPYSIFLGVFAFSGILLYSSNFLSKDLTSLSITIFVLSMLTFAIGAMIALFDQKLMKYNKEFVDIDYDKLYFIIKILFNLSIIGFLIYFIKLNSSFGLINILKNPVILNTAIANDQIQSGIKDYLMILSIPNSLLLLKYMSKNKEKSYLKIMYLIELGMNFNVKRSRLFYIVILNLFMYLFMNLKEGNIVSIKSKVMKDIKNFIMVLGVIIVSFNLFSKLQMALNKQLSITGTILGINASESVVSMVTYFSGNLVSMGQMINIDYNNILFGTATFRFIYKFLDKINIVSFDDSYLKMQFVNIPSPFNTVPIQYYIYRDFNIIGVVLFFFIIGYLSTKIYLKFLRGNNEFTIFYLSLICMILTLSIREYVVIFIEFWVILLTLIISNIYAKNKGKCYNK</sequence>
<keyword evidence="1" id="KW-0812">Transmembrane</keyword>
<feature type="transmembrane region" description="Helical" evidence="1">
    <location>
        <begin position="338"/>
        <end position="358"/>
    </location>
</feature>
<dbReference type="EMBL" id="CDNY01000003">
    <property type="protein sequence ID" value="CEO33564.1"/>
    <property type="molecule type" value="Genomic_DNA"/>
</dbReference>
<feature type="transmembrane region" description="Helical" evidence="1">
    <location>
        <begin position="23"/>
        <end position="42"/>
    </location>
</feature>
<proteinExistence type="predicted"/>
<feature type="transmembrane region" description="Helical" evidence="1">
    <location>
        <begin position="192"/>
        <end position="208"/>
    </location>
</feature>
<feature type="transmembrane region" description="Helical" evidence="1">
    <location>
        <begin position="54"/>
        <end position="75"/>
    </location>
</feature>
<keyword evidence="1" id="KW-1133">Transmembrane helix</keyword>
<feature type="transmembrane region" description="Helical" evidence="1">
    <location>
        <begin position="370"/>
        <end position="389"/>
    </location>
</feature>
<name>A0A9P1L2R6_PARSO</name>
<dbReference type="AlphaFoldDB" id="A0A9P1L2R6"/>
<feature type="transmembrane region" description="Helical" evidence="1">
    <location>
        <begin position="395"/>
        <end position="413"/>
    </location>
</feature>
<evidence type="ECO:0000313" key="2">
    <source>
        <dbReference type="EMBL" id="CEO33564.1"/>
    </source>
</evidence>
<organism evidence="2 3">
    <name type="scientific">Paraclostridium sordellii</name>
    <name type="common">Clostridium sordellii</name>
    <dbReference type="NCBI Taxonomy" id="1505"/>
    <lineage>
        <taxon>Bacteria</taxon>
        <taxon>Bacillati</taxon>
        <taxon>Bacillota</taxon>
        <taxon>Clostridia</taxon>
        <taxon>Peptostreptococcales</taxon>
        <taxon>Peptostreptococcaceae</taxon>
        <taxon>Paraclostridium</taxon>
    </lineage>
</organism>
<gene>
    <name evidence="2" type="ORF">UMC4404_15441</name>
</gene>
<evidence type="ECO:0000313" key="3">
    <source>
        <dbReference type="Proteomes" id="UP000049685"/>
    </source>
</evidence>
<comment type="caution">
    <text evidence="2">The sequence shown here is derived from an EMBL/GenBank/DDBJ whole genome shotgun (WGS) entry which is preliminary data.</text>
</comment>
<accession>A0A9P1L2R6</accession>
<dbReference type="RefSeq" id="WP_057558710.1">
    <property type="nucleotide sequence ID" value="NZ_CDNY01000003.1"/>
</dbReference>
<feature type="transmembrane region" description="Helical" evidence="1">
    <location>
        <begin position="254"/>
        <end position="274"/>
    </location>
</feature>
<evidence type="ECO:0000256" key="1">
    <source>
        <dbReference type="SAM" id="Phobius"/>
    </source>
</evidence>
<reference evidence="3" key="1">
    <citation type="submission" date="2015-01" db="EMBL/GenBank/DDBJ databases">
        <authorList>
            <person name="Aslett A.Martin."/>
            <person name="De Silva Nishadi"/>
        </authorList>
    </citation>
    <scope>NUCLEOTIDE SEQUENCE [LARGE SCALE GENOMIC DNA]</scope>
    <source>
        <strain evidence="3">UMC4404</strain>
    </source>
</reference>
<keyword evidence="1" id="KW-0472">Membrane</keyword>
<protein>
    <recommendedName>
        <fullName evidence="4">Oligosaccharide repeat unit polymerase</fullName>
    </recommendedName>
</protein>